<gene>
    <name evidence="1" type="ORF">QE152_g4708</name>
</gene>
<name>A0AAW1N1P5_POPJA</name>
<dbReference type="PANTHER" id="PTHR31854:SF2">
    <property type="entry name" value="TUBULIN POLYGLUTAMYLASE COMPLEX SUBUNIT 2"/>
    <property type="match status" value="1"/>
</dbReference>
<dbReference type="SUPFAM" id="SSF160631">
    <property type="entry name" value="SMI1/KNR4-like"/>
    <property type="match status" value="1"/>
</dbReference>
<dbReference type="InterPro" id="IPR037883">
    <property type="entry name" value="Knr4/Smi1-like_sf"/>
</dbReference>
<dbReference type="InterPro" id="IPR039231">
    <property type="entry name" value="TPGS2"/>
</dbReference>
<keyword evidence="2" id="KW-1185">Reference proteome</keyword>
<comment type="caution">
    <text evidence="1">The sequence shown here is derived from an EMBL/GenBank/DDBJ whole genome shotgun (WGS) entry which is preliminary data.</text>
</comment>
<organism evidence="1 2">
    <name type="scientific">Popillia japonica</name>
    <name type="common">Japanese beetle</name>
    <dbReference type="NCBI Taxonomy" id="7064"/>
    <lineage>
        <taxon>Eukaryota</taxon>
        <taxon>Metazoa</taxon>
        <taxon>Ecdysozoa</taxon>
        <taxon>Arthropoda</taxon>
        <taxon>Hexapoda</taxon>
        <taxon>Insecta</taxon>
        <taxon>Pterygota</taxon>
        <taxon>Neoptera</taxon>
        <taxon>Endopterygota</taxon>
        <taxon>Coleoptera</taxon>
        <taxon>Polyphaga</taxon>
        <taxon>Scarabaeiformia</taxon>
        <taxon>Scarabaeidae</taxon>
        <taxon>Rutelinae</taxon>
        <taxon>Popillia</taxon>
    </lineage>
</organism>
<proteinExistence type="predicted"/>
<dbReference type="EMBL" id="JASPKY010000025">
    <property type="protein sequence ID" value="KAK9751823.1"/>
    <property type="molecule type" value="Genomic_DNA"/>
</dbReference>
<dbReference type="PANTHER" id="PTHR31854">
    <property type="entry name" value="TUBULIN POLYGLUTAMYLASE COMPLEX SUBUNIT 2"/>
    <property type="match status" value="1"/>
</dbReference>
<evidence type="ECO:0000313" key="2">
    <source>
        <dbReference type="Proteomes" id="UP001458880"/>
    </source>
</evidence>
<dbReference type="Proteomes" id="UP001458880">
    <property type="component" value="Unassembled WGS sequence"/>
</dbReference>
<protein>
    <recommendedName>
        <fullName evidence="3">Knr4/Smi1-like domain-containing protein</fullName>
    </recommendedName>
</protein>
<accession>A0AAW1N1P5</accession>
<dbReference type="AlphaFoldDB" id="A0AAW1N1P5"/>
<sequence>MDFVVETISTDSFYYNLLLGIPKILEHHRKFGIRKRHLTRYLPVAHSEICAWEQKHGILLPEDLRNFYTSSDGFFYQWHCTYEMNRVSVTGKIEIYPLNKLCQIVGYKTKVDPGVQLDGVRYKLKLGNNMYLNSRFIPTIWLCTADMKFYYLADNFTMYFRMAVAHLGFPYWQLLYTPNGVPEWTKVLMRLLYPKMLSSNKKIKTIEMLKKQRAKKLQENYPDIPVNKLDANVLPGYPC</sequence>
<reference evidence="1 2" key="1">
    <citation type="journal article" date="2024" name="BMC Genomics">
        <title>De novo assembly and annotation of Popillia japonica's genome with initial clues to its potential as an invasive pest.</title>
        <authorList>
            <person name="Cucini C."/>
            <person name="Boschi S."/>
            <person name="Funari R."/>
            <person name="Cardaioli E."/>
            <person name="Iannotti N."/>
            <person name="Marturano G."/>
            <person name="Paoli F."/>
            <person name="Bruttini M."/>
            <person name="Carapelli A."/>
            <person name="Frati F."/>
            <person name="Nardi F."/>
        </authorList>
    </citation>
    <scope>NUCLEOTIDE SEQUENCE [LARGE SCALE GENOMIC DNA]</scope>
    <source>
        <strain evidence="1">DMR45628</strain>
    </source>
</reference>
<evidence type="ECO:0000313" key="1">
    <source>
        <dbReference type="EMBL" id="KAK9751823.1"/>
    </source>
</evidence>
<evidence type="ECO:0008006" key="3">
    <source>
        <dbReference type="Google" id="ProtNLM"/>
    </source>
</evidence>